<dbReference type="Proteomes" id="UP000009222">
    <property type="component" value="Chromosome"/>
</dbReference>
<proteinExistence type="predicted"/>
<dbReference type="GO" id="GO:0003677">
    <property type="term" value="F:DNA binding"/>
    <property type="evidence" value="ECO:0007669"/>
    <property type="project" value="UniProtKB-UniRule"/>
</dbReference>
<dbReference type="InterPro" id="IPR050624">
    <property type="entry name" value="HTH-type_Tx_Regulator"/>
</dbReference>
<dbReference type="Gene3D" id="1.10.357.10">
    <property type="entry name" value="Tetracycline Repressor, domain 2"/>
    <property type="match status" value="1"/>
</dbReference>
<evidence type="ECO:0000256" key="1">
    <source>
        <dbReference type="ARBA" id="ARBA00023125"/>
    </source>
</evidence>
<dbReference type="InParanoid" id="F5Y9W4"/>
<evidence type="ECO:0000256" key="2">
    <source>
        <dbReference type="PROSITE-ProRule" id="PRU00335"/>
    </source>
</evidence>
<gene>
    <name evidence="4" type="ordered locus">TREAZ_3155</name>
</gene>
<name>F5Y9W4_LEAAZ</name>
<feature type="domain" description="HTH tetR-type" evidence="3">
    <location>
        <begin position="6"/>
        <end position="66"/>
    </location>
</feature>
<evidence type="ECO:0000313" key="5">
    <source>
        <dbReference type="Proteomes" id="UP000009222"/>
    </source>
</evidence>
<protein>
    <submittedName>
        <fullName evidence="4">Transcriptional regulator, TetR family</fullName>
    </submittedName>
</protein>
<dbReference type="AlphaFoldDB" id="F5Y9W4"/>
<dbReference type="eggNOG" id="COG1309">
    <property type="taxonomic scope" value="Bacteria"/>
</dbReference>
<reference evidence="4 5" key="2">
    <citation type="journal article" date="2011" name="ISME J.">
        <title>RNA-seq reveals cooperative metabolic interactions between two termite-gut spirochete species in co-culture.</title>
        <authorList>
            <person name="Rosenthal A.Z."/>
            <person name="Matson E.G."/>
            <person name="Eldar A."/>
            <person name="Leadbetter J.R."/>
        </authorList>
    </citation>
    <scope>NUCLEOTIDE SEQUENCE [LARGE SCALE GENOMIC DNA]</scope>
    <source>
        <strain evidence="5">ATCC BAA-888 / DSM 13862 / ZAS-9</strain>
    </source>
</reference>
<evidence type="ECO:0000313" key="4">
    <source>
        <dbReference type="EMBL" id="AEF82142.1"/>
    </source>
</evidence>
<dbReference type="InterPro" id="IPR001647">
    <property type="entry name" value="HTH_TetR"/>
</dbReference>
<dbReference type="InterPro" id="IPR009057">
    <property type="entry name" value="Homeodomain-like_sf"/>
</dbReference>
<dbReference type="PROSITE" id="PS50977">
    <property type="entry name" value="HTH_TETR_2"/>
    <property type="match status" value="1"/>
</dbReference>
<dbReference type="PANTHER" id="PTHR43479:SF11">
    <property type="entry name" value="ACREF_ENVCD OPERON REPRESSOR-RELATED"/>
    <property type="match status" value="1"/>
</dbReference>
<evidence type="ECO:0000259" key="3">
    <source>
        <dbReference type="PROSITE" id="PS50977"/>
    </source>
</evidence>
<feature type="DNA-binding region" description="H-T-H motif" evidence="2">
    <location>
        <begin position="29"/>
        <end position="48"/>
    </location>
</feature>
<organism evidence="4 5">
    <name type="scientific">Leadbettera azotonutricia (strain ATCC BAA-888 / DSM 13862 / ZAS-9)</name>
    <name type="common">Treponema azotonutricium</name>
    <dbReference type="NCBI Taxonomy" id="545695"/>
    <lineage>
        <taxon>Bacteria</taxon>
        <taxon>Pseudomonadati</taxon>
        <taxon>Spirochaetota</taxon>
        <taxon>Spirochaetia</taxon>
        <taxon>Spirochaetales</taxon>
        <taxon>Breznakiellaceae</taxon>
        <taxon>Leadbettera</taxon>
    </lineage>
</organism>
<dbReference type="OrthoDB" id="6430772at2"/>
<dbReference type="PANTHER" id="PTHR43479">
    <property type="entry name" value="ACREF/ENVCD OPERON REPRESSOR-RELATED"/>
    <property type="match status" value="1"/>
</dbReference>
<reference evidence="5" key="1">
    <citation type="submission" date="2009-12" db="EMBL/GenBank/DDBJ databases">
        <title>Complete sequence of Treponema azotonutricium strain ZAS-9.</title>
        <authorList>
            <person name="Tetu S.G."/>
            <person name="Matson E."/>
            <person name="Ren Q."/>
            <person name="Seshadri R."/>
            <person name="Elbourne L."/>
            <person name="Hassan K.A."/>
            <person name="Durkin A."/>
            <person name="Radune D."/>
            <person name="Mohamoud Y."/>
            <person name="Shay R."/>
            <person name="Jin S."/>
            <person name="Zhang X."/>
            <person name="Lucey K."/>
            <person name="Ballor N.R."/>
            <person name="Ottesen E."/>
            <person name="Rosenthal R."/>
            <person name="Allen A."/>
            <person name="Leadbetter J.R."/>
            <person name="Paulsen I.T."/>
        </authorList>
    </citation>
    <scope>NUCLEOTIDE SEQUENCE [LARGE SCALE GENOMIC DNA]</scope>
    <source>
        <strain evidence="5">ATCC BAA-888 / DSM 13862 / ZAS-9</strain>
    </source>
</reference>
<sequence length="196" mass="22544">MRNANPKLIEDIKKKAVEMLMEKEPEEITMRDIAKECGVTATTLYYYYSDKDALFEEVKLESIAEMNNFIKKKLEGIKEPMKALKAGLSAFRDWTFKNPRIAILFMGRLKPNKEANKEQLQIYYQSNYLGKTLLDAAVKAGKCKSRDTLLDSSLIIAALWGAIESVLLNRTLPEYWGKGILFTDRMIELCCREISR</sequence>
<dbReference type="SUPFAM" id="SSF46689">
    <property type="entry name" value="Homeodomain-like"/>
    <property type="match status" value="1"/>
</dbReference>
<accession>F5Y9W4</accession>
<keyword evidence="5" id="KW-1185">Reference proteome</keyword>
<dbReference type="STRING" id="545695.TREAZ_3155"/>
<dbReference type="Pfam" id="PF00440">
    <property type="entry name" value="TetR_N"/>
    <property type="match status" value="1"/>
</dbReference>
<dbReference type="Gene3D" id="1.10.10.60">
    <property type="entry name" value="Homeodomain-like"/>
    <property type="match status" value="1"/>
</dbReference>
<dbReference type="RefSeq" id="WP_015712404.1">
    <property type="nucleotide sequence ID" value="NC_015577.1"/>
</dbReference>
<keyword evidence="1 2" id="KW-0238">DNA-binding</keyword>
<dbReference type="EMBL" id="CP001841">
    <property type="protein sequence ID" value="AEF82142.1"/>
    <property type="molecule type" value="Genomic_DNA"/>
</dbReference>
<dbReference type="KEGG" id="taz:TREAZ_3155"/>
<dbReference type="HOGENOM" id="CLU_1383657_0_0_12"/>